<evidence type="ECO:0000313" key="5">
    <source>
        <dbReference type="EMBL" id="KPM10275.1"/>
    </source>
</evidence>
<organism evidence="5 6">
    <name type="scientific">Sarcoptes scabiei</name>
    <name type="common">Itch mite</name>
    <name type="synonym">Acarus scabiei</name>
    <dbReference type="NCBI Taxonomy" id="52283"/>
    <lineage>
        <taxon>Eukaryota</taxon>
        <taxon>Metazoa</taxon>
        <taxon>Ecdysozoa</taxon>
        <taxon>Arthropoda</taxon>
        <taxon>Chelicerata</taxon>
        <taxon>Arachnida</taxon>
        <taxon>Acari</taxon>
        <taxon>Acariformes</taxon>
        <taxon>Sarcoptiformes</taxon>
        <taxon>Astigmata</taxon>
        <taxon>Psoroptidia</taxon>
        <taxon>Sarcoptoidea</taxon>
        <taxon>Sarcoptidae</taxon>
        <taxon>Sarcoptinae</taxon>
        <taxon>Sarcoptes</taxon>
    </lineage>
</organism>
<dbReference type="EMBL" id="JXLN01014854">
    <property type="protein sequence ID" value="KPM10275.1"/>
    <property type="molecule type" value="Genomic_DNA"/>
</dbReference>
<dbReference type="SMART" id="SM01179">
    <property type="entry name" value="DUF862"/>
    <property type="match status" value="1"/>
</dbReference>
<dbReference type="OrthoDB" id="412286at2759"/>
<dbReference type="PROSITE" id="PS51858">
    <property type="entry name" value="PPPDE"/>
    <property type="match status" value="1"/>
</dbReference>
<comment type="similarity">
    <text evidence="1">Belongs to the DeSI family.</text>
</comment>
<dbReference type="GO" id="GO:0016579">
    <property type="term" value="P:protein deubiquitination"/>
    <property type="evidence" value="ECO:0007669"/>
    <property type="project" value="TreeGrafter"/>
</dbReference>
<name>A0A132AI86_SARSC</name>
<evidence type="ECO:0000256" key="1">
    <source>
        <dbReference type="ARBA" id="ARBA00008140"/>
    </source>
</evidence>
<gene>
    <name evidence="5" type="ORF">QR98_0088270</name>
</gene>
<dbReference type="GO" id="GO:0101005">
    <property type="term" value="F:deubiquitinase activity"/>
    <property type="evidence" value="ECO:0007669"/>
    <property type="project" value="TreeGrafter"/>
</dbReference>
<dbReference type="GO" id="GO:0006508">
    <property type="term" value="P:proteolysis"/>
    <property type="evidence" value="ECO:0007669"/>
    <property type="project" value="UniProtKB-KW"/>
</dbReference>
<dbReference type="InterPro" id="IPR008580">
    <property type="entry name" value="PPPDE_dom"/>
</dbReference>
<dbReference type="Proteomes" id="UP000616769">
    <property type="component" value="Unassembled WGS sequence"/>
</dbReference>
<protein>
    <submittedName>
        <fullName evidence="5">Desumoylating isopeptidase 2-like protein</fullName>
    </submittedName>
</protein>
<dbReference type="Gene3D" id="3.90.1720.30">
    <property type="entry name" value="PPPDE domains"/>
    <property type="match status" value="1"/>
</dbReference>
<dbReference type="PANTHER" id="PTHR12378">
    <property type="entry name" value="DESUMOYLATING ISOPEPTIDASE"/>
    <property type="match status" value="1"/>
</dbReference>
<comment type="caution">
    <text evidence="5">The sequence shown here is derived from an EMBL/GenBank/DDBJ whole genome shotgun (WGS) entry which is preliminary data.</text>
</comment>
<dbReference type="VEuPathDB" id="VectorBase:SSCA010266"/>
<sequence>MAHQRVYLNVYDMASINQYSSSLGIGIYHTGVEVYDSGNAWIHSRFQFIQLSLLSFYFSYCAVSIVNKTEYAYGGHPFDFSGIFEIEPKDVISLGEENFKFKKSILIGHTDFNRDDVRQIVKEMGKEFKGDKYHLLHKNCNHFSDHFLKYLCGKNLPPWINRLAYLSTCVPFLERCIPKEFLIPIALENSIDTVENEETNGQSNFNQLNEDNETVIGTFDAKKNFSKDYEASSSSSTSSSVSCSSSPTKLSSKIDKETESQNFSTQFSNLDDSCLNWIEQTSKFLNPRLKRTNRPFSNLKR</sequence>
<dbReference type="Pfam" id="PF05903">
    <property type="entry name" value="Peptidase_C97"/>
    <property type="match status" value="1"/>
</dbReference>
<keyword evidence="3" id="KW-0378">Hydrolase</keyword>
<dbReference type="AlphaFoldDB" id="A0A132AI86"/>
<evidence type="ECO:0000256" key="2">
    <source>
        <dbReference type="ARBA" id="ARBA00022670"/>
    </source>
</evidence>
<dbReference type="PANTHER" id="PTHR12378:SF80">
    <property type="entry name" value="IP06716P-RELATED"/>
    <property type="match status" value="1"/>
</dbReference>
<evidence type="ECO:0000256" key="3">
    <source>
        <dbReference type="ARBA" id="ARBA00022801"/>
    </source>
</evidence>
<reference evidence="5 6" key="1">
    <citation type="journal article" date="2015" name="Parasit. Vectors">
        <title>Draft genome of the scabies mite.</title>
        <authorList>
            <person name="Rider S.D.Jr."/>
            <person name="Morgan M.S."/>
            <person name="Arlian L.G."/>
        </authorList>
    </citation>
    <scope>NUCLEOTIDE SEQUENCE [LARGE SCALE GENOMIC DNA]</scope>
    <source>
        <strain evidence="5">Arlian Lab</strain>
    </source>
</reference>
<feature type="compositionally biased region" description="Low complexity" evidence="4">
    <location>
        <begin position="232"/>
        <end position="251"/>
    </location>
</feature>
<dbReference type="InterPro" id="IPR042266">
    <property type="entry name" value="PPPDE_sf"/>
</dbReference>
<feature type="region of interest" description="Disordered" evidence="4">
    <location>
        <begin position="230"/>
        <end position="257"/>
    </location>
</feature>
<keyword evidence="2" id="KW-0645">Protease</keyword>
<evidence type="ECO:0000313" key="6">
    <source>
        <dbReference type="Proteomes" id="UP000616769"/>
    </source>
</evidence>
<evidence type="ECO:0000256" key="4">
    <source>
        <dbReference type="SAM" id="MobiDB-lite"/>
    </source>
</evidence>
<accession>A0A132AI86</accession>
<proteinExistence type="inferred from homology"/>